<dbReference type="GO" id="GO:0005524">
    <property type="term" value="F:ATP binding"/>
    <property type="evidence" value="ECO:0007669"/>
    <property type="project" value="InterPro"/>
</dbReference>
<dbReference type="GO" id="GO:0016887">
    <property type="term" value="F:ATP hydrolysis activity"/>
    <property type="evidence" value="ECO:0007669"/>
    <property type="project" value="InterPro"/>
</dbReference>
<dbReference type="EMBL" id="VIFM01000014">
    <property type="protein sequence ID" value="TQF17007.1"/>
    <property type="molecule type" value="Genomic_DNA"/>
</dbReference>
<dbReference type="GO" id="GO:0006302">
    <property type="term" value="P:double-strand break repair"/>
    <property type="evidence" value="ECO:0007669"/>
    <property type="project" value="InterPro"/>
</dbReference>
<dbReference type="Pfam" id="PF13476">
    <property type="entry name" value="AAA_23"/>
    <property type="match status" value="1"/>
</dbReference>
<gene>
    <name evidence="2" type="ORF">FJV41_05550</name>
</gene>
<dbReference type="SMART" id="SM00382">
    <property type="entry name" value="AAA"/>
    <property type="match status" value="1"/>
</dbReference>
<keyword evidence="3" id="KW-1185">Reference proteome</keyword>
<sequence length="486" mass="55020">MTQTILKRFRINRLHGYKDIEIDFSSPARILIAGNGSGKTTIFNALHALLRCRFHRMHALDFHSIECEFTGEPKPIQLLKSQIAKPTTDPVDKATHLLARIPGLDVEETIEHLQTQYRIGHFQEQSQNDSIVRAIYLHLPGGYSEIGAAIDEIAAELRGMHSTHLSETAAVIRRALGGSEVVYLPTYRRIELPLLRSTKKGPTSRAAQQETIFSEESPDTKHINFGLADVEKRLNDLSESVERHSNSEYRNISATILDEALADQIQGSAAVEGLPDIESLRRFLSRVSQDTVEFPFRFAINRRSSTEKNERRISAIENLYNTNEIHSERQIFLRYFLSRLGTVIEKTKETEAMLQRFVDACNGYLSESADEKIFTYDPNATQVKVINSWTRQSIPLGNLSSGEKQIVSMLAHLYLNKKKKFVLIDEPELSLSIEWQKRILPDMLASGSISQLFAITHSPFIFDNSLDPCAGALRTERHEFSRGDSP</sequence>
<dbReference type="SUPFAM" id="SSF52540">
    <property type="entry name" value="P-loop containing nucleoside triphosphate hydrolases"/>
    <property type="match status" value="1"/>
</dbReference>
<organism evidence="2 3">
    <name type="scientific">Myxococcus llanfairpwllgwyngyllgogerychwyrndrobwllllantysiliogogogochensis</name>
    <dbReference type="NCBI Taxonomy" id="2590453"/>
    <lineage>
        <taxon>Bacteria</taxon>
        <taxon>Pseudomonadati</taxon>
        <taxon>Myxococcota</taxon>
        <taxon>Myxococcia</taxon>
        <taxon>Myxococcales</taxon>
        <taxon>Cystobacterineae</taxon>
        <taxon>Myxococcaceae</taxon>
        <taxon>Myxococcus</taxon>
    </lineage>
</organism>
<protein>
    <submittedName>
        <fullName evidence="2">AAA family ATPase</fullName>
    </submittedName>
</protein>
<dbReference type="AlphaFoldDB" id="A0A540X6V4"/>
<dbReference type="InterPro" id="IPR027417">
    <property type="entry name" value="P-loop_NTPase"/>
</dbReference>
<proteinExistence type="predicted"/>
<dbReference type="Gene3D" id="3.40.50.300">
    <property type="entry name" value="P-loop containing nucleotide triphosphate hydrolases"/>
    <property type="match status" value="1"/>
</dbReference>
<reference evidence="2 3" key="1">
    <citation type="submission" date="2019-06" db="EMBL/GenBank/DDBJ databases">
        <authorList>
            <person name="Livingstone P."/>
            <person name="Whitworth D."/>
        </authorList>
    </citation>
    <scope>NUCLEOTIDE SEQUENCE [LARGE SCALE GENOMIC DNA]</scope>
    <source>
        <strain evidence="2 3">AM401</strain>
    </source>
</reference>
<dbReference type="Proteomes" id="UP000315369">
    <property type="component" value="Unassembled WGS sequence"/>
</dbReference>
<dbReference type="RefSeq" id="WP_141641349.1">
    <property type="nucleotide sequence ID" value="NZ_VIFM01000014.1"/>
</dbReference>
<evidence type="ECO:0000313" key="2">
    <source>
        <dbReference type="EMBL" id="TQF17007.1"/>
    </source>
</evidence>
<dbReference type="InterPro" id="IPR038729">
    <property type="entry name" value="Rad50/SbcC_AAA"/>
</dbReference>
<dbReference type="OrthoDB" id="5468457at2"/>
<dbReference type="InterPro" id="IPR051396">
    <property type="entry name" value="Bact_Antivir_Def_Nuclease"/>
</dbReference>
<evidence type="ECO:0000313" key="3">
    <source>
        <dbReference type="Proteomes" id="UP000315369"/>
    </source>
</evidence>
<dbReference type="PANTHER" id="PTHR43581:SF2">
    <property type="entry name" value="EXCINUCLEASE ATPASE SUBUNIT"/>
    <property type="match status" value="1"/>
</dbReference>
<evidence type="ECO:0000259" key="1">
    <source>
        <dbReference type="SMART" id="SM00382"/>
    </source>
</evidence>
<comment type="caution">
    <text evidence="2">The sequence shown here is derived from an EMBL/GenBank/DDBJ whole genome shotgun (WGS) entry which is preliminary data.</text>
</comment>
<name>A0A540X6V4_9BACT</name>
<accession>A0A540X6V4</accession>
<dbReference type="InterPro" id="IPR003959">
    <property type="entry name" value="ATPase_AAA_core"/>
</dbReference>
<feature type="domain" description="AAA+ ATPase" evidence="1">
    <location>
        <begin position="26"/>
        <end position="484"/>
    </location>
</feature>
<dbReference type="PANTHER" id="PTHR43581">
    <property type="entry name" value="ATP/GTP PHOSPHATASE"/>
    <property type="match status" value="1"/>
</dbReference>
<dbReference type="InterPro" id="IPR003593">
    <property type="entry name" value="AAA+_ATPase"/>
</dbReference>
<dbReference type="Pfam" id="PF13304">
    <property type="entry name" value="AAA_21"/>
    <property type="match status" value="1"/>
</dbReference>